<gene>
    <name evidence="1" type="ORF">PH603_11860</name>
</gene>
<reference evidence="1" key="1">
    <citation type="submission" date="2023-01" db="EMBL/GenBank/DDBJ databases">
        <title>The genome sequence of Kordiimonadaceae bacterium 6D33.</title>
        <authorList>
            <person name="Liu Y."/>
        </authorList>
    </citation>
    <scope>NUCLEOTIDE SEQUENCE</scope>
    <source>
        <strain evidence="1">6D33</strain>
    </source>
</reference>
<evidence type="ECO:0000313" key="1">
    <source>
        <dbReference type="EMBL" id="WCL53230.1"/>
    </source>
</evidence>
<organism evidence="1 2">
    <name type="scientific">Gimibacter soli</name>
    <dbReference type="NCBI Taxonomy" id="3024400"/>
    <lineage>
        <taxon>Bacteria</taxon>
        <taxon>Pseudomonadati</taxon>
        <taxon>Pseudomonadota</taxon>
        <taxon>Alphaproteobacteria</taxon>
        <taxon>Kordiimonadales</taxon>
        <taxon>Temperatibacteraceae</taxon>
        <taxon>Gimibacter</taxon>
    </lineage>
</organism>
<dbReference type="AlphaFoldDB" id="A0AAE9XQV9"/>
<proteinExistence type="predicted"/>
<sequence>MIANIIDSRKKKFRWKTVNAIVEATWQDNSCSDSDQAEEGEAVFDERKGISVHEAIDWASNMTMPVTLYLSDSK</sequence>
<accession>A0AAE9XQV9</accession>
<dbReference type="RefSeq" id="WP_289502742.1">
    <property type="nucleotide sequence ID" value="NZ_CP116805.1"/>
</dbReference>
<keyword evidence="2" id="KW-1185">Reference proteome</keyword>
<dbReference type="KEGG" id="gso:PH603_11860"/>
<evidence type="ECO:0000313" key="2">
    <source>
        <dbReference type="Proteomes" id="UP001217500"/>
    </source>
</evidence>
<protein>
    <submittedName>
        <fullName evidence="1">Uncharacterized protein</fullName>
    </submittedName>
</protein>
<dbReference type="Proteomes" id="UP001217500">
    <property type="component" value="Chromosome"/>
</dbReference>
<dbReference type="EMBL" id="CP116805">
    <property type="protein sequence ID" value="WCL53230.1"/>
    <property type="molecule type" value="Genomic_DNA"/>
</dbReference>
<name>A0AAE9XQV9_9PROT</name>